<accession>M5UID4</accession>
<dbReference type="Pfam" id="PF00534">
    <property type="entry name" value="Glycos_transf_1"/>
    <property type="match status" value="1"/>
</dbReference>
<dbReference type="PANTHER" id="PTHR12526:SF510">
    <property type="entry name" value="D-INOSITOL 3-PHOSPHATE GLYCOSYLTRANSFERASE"/>
    <property type="match status" value="1"/>
</dbReference>
<dbReference type="PANTHER" id="PTHR12526">
    <property type="entry name" value="GLYCOSYLTRANSFERASE"/>
    <property type="match status" value="1"/>
</dbReference>
<keyword evidence="1 5" id="KW-0328">Glycosyltransferase</keyword>
<dbReference type="AlphaFoldDB" id="M5UID4"/>
<dbReference type="EC" id="2.4.-.-" evidence="5"/>
<protein>
    <submittedName>
        <fullName evidence="5">Glycosyl transferase group 1</fullName>
        <ecNumber evidence="5">2.4.-.-</ecNumber>
    </submittedName>
</protein>
<dbReference type="InterPro" id="IPR001296">
    <property type="entry name" value="Glyco_trans_1"/>
</dbReference>
<organism evidence="5 6">
    <name type="scientific">Rhodopirellula sallentina SM41</name>
    <dbReference type="NCBI Taxonomy" id="1263870"/>
    <lineage>
        <taxon>Bacteria</taxon>
        <taxon>Pseudomonadati</taxon>
        <taxon>Planctomycetota</taxon>
        <taxon>Planctomycetia</taxon>
        <taxon>Pirellulales</taxon>
        <taxon>Pirellulaceae</taxon>
        <taxon>Rhodopirellula</taxon>
    </lineage>
</organism>
<evidence type="ECO:0000256" key="2">
    <source>
        <dbReference type="ARBA" id="ARBA00022679"/>
    </source>
</evidence>
<dbReference type="CDD" id="cd03811">
    <property type="entry name" value="GT4_GT28_WabH-like"/>
    <property type="match status" value="1"/>
</dbReference>
<feature type="domain" description="Glycosyltransferase subfamily 4-like N-terminal" evidence="4">
    <location>
        <begin position="32"/>
        <end position="176"/>
    </location>
</feature>
<dbReference type="OrthoDB" id="9795746at2"/>
<dbReference type="SUPFAM" id="SSF53756">
    <property type="entry name" value="UDP-Glycosyltransferase/glycogen phosphorylase"/>
    <property type="match status" value="1"/>
</dbReference>
<evidence type="ECO:0000256" key="1">
    <source>
        <dbReference type="ARBA" id="ARBA00022676"/>
    </source>
</evidence>
<dbReference type="GO" id="GO:0016757">
    <property type="term" value="F:glycosyltransferase activity"/>
    <property type="evidence" value="ECO:0007669"/>
    <property type="project" value="UniProtKB-KW"/>
</dbReference>
<dbReference type="RefSeq" id="WP_008679052.1">
    <property type="nucleotide sequence ID" value="NZ_ANOH01000197.1"/>
</dbReference>
<dbReference type="Gene3D" id="3.40.50.2000">
    <property type="entry name" value="Glycogen Phosphorylase B"/>
    <property type="match status" value="2"/>
</dbReference>
<dbReference type="InterPro" id="IPR028098">
    <property type="entry name" value="Glyco_trans_4-like_N"/>
</dbReference>
<feature type="domain" description="Glycosyl transferase family 1" evidence="3">
    <location>
        <begin position="186"/>
        <end position="357"/>
    </location>
</feature>
<dbReference type="Proteomes" id="UP000011885">
    <property type="component" value="Unassembled WGS sequence"/>
</dbReference>
<dbReference type="Pfam" id="PF13439">
    <property type="entry name" value="Glyco_transf_4"/>
    <property type="match status" value="1"/>
</dbReference>
<gene>
    <name evidence="5" type="ORF">RSSM_02789</name>
</gene>
<keyword evidence="2 5" id="KW-0808">Transferase</keyword>
<evidence type="ECO:0000259" key="4">
    <source>
        <dbReference type="Pfam" id="PF13439"/>
    </source>
</evidence>
<reference evidence="5 6" key="1">
    <citation type="journal article" date="2013" name="Mar. Genomics">
        <title>Expression of sulfatases in Rhodopirellula baltica and the diversity of sulfatases in the genus Rhodopirellula.</title>
        <authorList>
            <person name="Wegner C.E."/>
            <person name="Richter-Heitmann T."/>
            <person name="Klindworth A."/>
            <person name="Klockow C."/>
            <person name="Richter M."/>
            <person name="Achstetter T."/>
            <person name="Glockner F.O."/>
            <person name="Harder J."/>
        </authorList>
    </citation>
    <scope>NUCLEOTIDE SEQUENCE [LARGE SCALE GENOMIC DNA]</scope>
    <source>
        <strain evidence="5 6">SM41</strain>
    </source>
</reference>
<dbReference type="PATRIC" id="fig|1263870.3.peg.2963"/>
<evidence type="ECO:0000313" key="5">
    <source>
        <dbReference type="EMBL" id="EMI55773.1"/>
    </source>
</evidence>
<name>M5UID4_9BACT</name>
<keyword evidence="6" id="KW-1185">Reference proteome</keyword>
<evidence type="ECO:0000259" key="3">
    <source>
        <dbReference type="Pfam" id="PF00534"/>
    </source>
</evidence>
<proteinExistence type="predicted"/>
<evidence type="ECO:0000313" key="6">
    <source>
        <dbReference type="Proteomes" id="UP000011885"/>
    </source>
</evidence>
<comment type="caution">
    <text evidence="5">The sequence shown here is derived from an EMBL/GenBank/DDBJ whole genome shotgun (WGS) entry which is preliminary data.</text>
</comment>
<dbReference type="EMBL" id="ANOH01000197">
    <property type="protein sequence ID" value="EMI55773.1"/>
    <property type="molecule type" value="Genomic_DNA"/>
</dbReference>
<sequence length="388" mass="42354">MIPNTPLSIPTVHPMQEANKLRVLLGSTQAGWGGGEVYLRNLAKGLRDRGVEVFLAVRDASVLQEKMIAEGFTVRALSGKGRNPLQLWNLRAWLKRENISVVHCNDSHSLTGLGIAANAVRGLKVVGIRHTMFPIRSVLKYSRVADRVICVSHAVSDACVARGIPQEKLQVIHAAIEIPTVDAESRESLRKEFLPSSSHRLIVAVGNLLPCKGHETLVRAVATLKSEGNRVTAVIAGEGEHRPFLESLIRRLDVTDEVRLLGYRNDPDQLIAAADVVAHPSHSEGLCLTVAAAMILRRPVVSTNVGGLRDVLGCDPRMRSNGPFAKVFEVGNDAAMAFALRESFADSGNAELLDEASRYARNQFVTDRMVDATLNLYRELHPRVARAA</sequence>